<evidence type="ECO:0000259" key="1">
    <source>
        <dbReference type="PROSITE" id="PS51186"/>
    </source>
</evidence>
<name>A0ABV7JQT5_9SPHI</name>
<accession>A0ABV7JQT5</accession>
<reference evidence="3" key="1">
    <citation type="journal article" date="2019" name="Int. J. Syst. Evol. Microbiol.">
        <title>The Global Catalogue of Microorganisms (GCM) 10K type strain sequencing project: providing services to taxonomists for standard genome sequencing and annotation.</title>
        <authorList>
            <consortium name="The Broad Institute Genomics Platform"/>
            <consortium name="The Broad Institute Genome Sequencing Center for Infectious Disease"/>
            <person name="Wu L."/>
            <person name="Ma J."/>
        </authorList>
    </citation>
    <scope>NUCLEOTIDE SEQUENCE [LARGE SCALE GENOMIC DNA]</scope>
    <source>
        <strain evidence="3">KCTC 52416</strain>
    </source>
</reference>
<dbReference type="CDD" id="cd04301">
    <property type="entry name" value="NAT_SF"/>
    <property type="match status" value="1"/>
</dbReference>
<dbReference type="PROSITE" id="PS51186">
    <property type="entry name" value="GNAT"/>
    <property type="match status" value="1"/>
</dbReference>
<evidence type="ECO:0000313" key="2">
    <source>
        <dbReference type="EMBL" id="MFC3199477.1"/>
    </source>
</evidence>
<proteinExistence type="predicted"/>
<gene>
    <name evidence="2" type="ORF">ACFOET_17780</name>
</gene>
<keyword evidence="3" id="KW-1185">Reference proteome</keyword>
<organism evidence="2 3">
    <name type="scientific">Parapedobacter deserti</name>
    <dbReference type="NCBI Taxonomy" id="1912957"/>
    <lineage>
        <taxon>Bacteria</taxon>
        <taxon>Pseudomonadati</taxon>
        <taxon>Bacteroidota</taxon>
        <taxon>Sphingobacteriia</taxon>
        <taxon>Sphingobacteriales</taxon>
        <taxon>Sphingobacteriaceae</taxon>
        <taxon>Parapedobacter</taxon>
    </lineage>
</organism>
<sequence length="175" mass="19504">MTSNNILIRQEKPNDYPQVFLVHELAFDRTDEAKLVNSLRKSNRFIPELSLVAEINKEIIGHIVYTKIEIHQGEGCFKSIALAPLSVRPDFQKLGVGSTLIHTSLSLATELNYNSIIVLGHKHYYPKFGFTATERWGIKAPFDVPAGSLMGLELRPGALEHVSGTIKYAPEFSAV</sequence>
<dbReference type="EC" id="2.3.-.-" evidence="2"/>
<dbReference type="InterPro" id="IPR000182">
    <property type="entry name" value="GNAT_dom"/>
</dbReference>
<dbReference type="RefSeq" id="WP_379025110.1">
    <property type="nucleotide sequence ID" value="NZ_JBHRTA010000038.1"/>
</dbReference>
<protein>
    <submittedName>
        <fullName evidence="2">GNAT family N-acetyltransferase</fullName>
        <ecNumber evidence="2">2.3.-.-</ecNumber>
    </submittedName>
</protein>
<dbReference type="InterPro" id="IPR016181">
    <property type="entry name" value="Acyl_CoA_acyltransferase"/>
</dbReference>
<dbReference type="Gene3D" id="3.40.630.30">
    <property type="match status" value="1"/>
</dbReference>
<comment type="caution">
    <text evidence="2">The sequence shown here is derived from an EMBL/GenBank/DDBJ whole genome shotgun (WGS) entry which is preliminary data.</text>
</comment>
<evidence type="ECO:0000313" key="3">
    <source>
        <dbReference type="Proteomes" id="UP001595526"/>
    </source>
</evidence>
<dbReference type="Pfam" id="PF00583">
    <property type="entry name" value="Acetyltransf_1"/>
    <property type="match status" value="1"/>
</dbReference>
<keyword evidence="2" id="KW-0012">Acyltransferase</keyword>
<keyword evidence="2" id="KW-0808">Transferase</keyword>
<dbReference type="EMBL" id="JBHRTA010000038">
    <property type="protein sequence ID" value="MFC3199477.1"/>
    <property type="molecule type" value="Genomic_DNA"/>
</dbReference>
<dbReference type="GO" id="GO:0016746">
    <property type="term" value="F:acyltransferase activity"/>
    <property type="evidence" value="ECO:0007669"/>
    <property type="project" value="UniProtKB-KW"/>
</dbReference>
<dbReference type="Proteomes" id="UP001595526">
    <property type="component" value="Unassembled WGS sequence"/>
</dbReference>
<feature type="domain" description="N-acetyltransferase" evidence="1">
    <location>
        <begin position="6"/>
        <end position="155"/>
    </location>
</feature>
<dbReference type="SUPFAM" id="SSF55729">
    <property type="entry name" value="Acyl-CoA N-acyltransferases (Nat)"/>
    <property type="match status" value="1"/>
</dbReference>